<dbReference type="AlphaFoldDB" id="A0A4U0RZ19"/>
<comment type="caution">
    <text evidence="2">The sequence shown here is derived from an EMBL/GenBank/DDBJ whole genome shotgun (WGS) entry which is preliminary data.</text>
</comment>
<dbReference type="EMBL" id="SUMC01000071">
    <property type="protein sequence ID" value="TKA01664.1"/>
    <property type="molecule type" value="Genomic_DNA"/>
</dbReference>
<organism evidence="2 3">
    <name type="scientific">Actinacidiphila oryziradicis</name>
    <dbReference type="NCBI Taxonomy" id="2571141"/>
    <lineage>
        <taxon>Bacteria</taxon>
        <taxon>Bacillati</taxon>
        <taxon>Actinomycetota</taxon>
        <taxon>Actinomycetes</taxon>
        <taxon>Kitasatosporales</taxon>
        <taxon>Streptomycetaceae</taxon>
        <taxon>Actinacidiphila</taxon>
    </lineage>
</organism>
<sequence>MSAHQERHDRPLADCLEDFWDCADDLPRDRDTGPPDPAPRRLGRSGITVRGRDLAAVLRPAYDAFTRRADVSSD</sequence>
<evidence type="ECO:0000313" key="2">
    <source>
        <dbReference type="EMBL" id="TKA01664.1"/>
    </source>
</evidence>
<reference evidence="2 3" key="1">
    <citation type="submission" date="2019-04" db="EMBL/GenBank/DDBJ databases">
        <title>Streptomyces oryziradicis sp. nov., a novel actinomycete isolated from rhizosphere soil of rice (Oryza sativa L.).</title>
        <authorList>
            <person name="Li C."/>
        </authorList>
    </citation>
    <scope>NUCLEOTIDE SEQUENCE [LARGE SCALE GENOMIC DNA]</scope>
    <source>
        <strain evidence="2 3">NEAU-C40</strain>
    </source>
</reference>
<evidence type="ECO:0000256" key="1">
    <source>
        <dbReference type="SAM" id="MobiDB-lite"/>
    </source>
</evidence>
<protein>
    <submittedName>
        <fullName evidence="2">Uncharacterized protein</fullName>
    </submittedName>
</protein>
<gene>
    <name evidence="2" type="ORF">FCI23_40355</name>
</gene>
<name>A0A4U0RZ19_9ACTN</name>
<dbReference type="RefSeq" id="WP_136729109.1">
    <property type="nucleotide sequence ID" value="NZ_SUMC01000071.1"/>
</dbReference>
<evidence type="ECO:0000313" key="3">
    <source>
        <dbReference type="Proteomes" id="UP000305778"/>
    </source>
</evidence>
<proteinExistence type="predicted"/>
<dbReference type="OrthoDB" id="4313280at2"/>
<feature type="region of interest" description="Disordered" evidence="1">
    <location>
        <begin position="24"/>
        <end position="46"/>
    </location>
</feature>
<accession>A0A4U0RZ19</accession>
<keyword evidence="3" id="KW-1185">Reference proteome</keyword>
<dbReference type="Proteomes" id="UP000305778">
    <property type="component" value="Unassembled WGS sequence"/>
</dbReference>